<sequence>MSSPLKNIAITGASGSLGSVVLQKLISSETFNIRVVRRTGSSATFPSNIEVVDADFNDPSSLETALAGQDAVINAIAVYGDTRPHLAIAKAAVAAGVKRFIPSEYGANLDVAATRAIPIFAGKIEVQDYLKDAVSTHQEFSYTLVFNAGFLDWGLANDFLLPGLTQAKPLIINGGDLEFSTTTLTSVADAVVGILEHPEETKNRSVKVHDMVITQNRLLELAKRVAPGKEWQPVAGDLDEMLKAAGVKLAQGIYDVESTFPMLAKATFDNSCGCRYTDTDNELLGVKGKTEEDVVELLKKVLLE</sequence>
<protein>
    <recommendedName>
        <fullName evidence="3">NmrA-like domain-containing protein</fullName>
    </recommendedName>
</protein>
<keyword evidence="1" id="KW-0521">NADP</keyword>
<comment type="caution">
    <text evidence="4">The sequence shown here is derived from an EMBL/GenBank/DDBJ whole genome shotgun (WGS) entry which is preliminary data.</text>
</comment>
<dbReference type="PANTHER" id="PTHR47706">
    <property type="entry name" value="NMRA-LIKE FAMILY PROTEIN"/>
    <property type="match status" value="1"/>
</dbReference>
<dbReference type="Pfam" id="PF05368">
    <property type="entry name" value="NmrA"/>
    <property type="match status" value="1"/>
</dbReference>
<feature type="domain" description="NmrA-like" evidence="3">
    <location>
        <begin position="6"/>
        <end position="272"/>
    </location>
</feature>
<reference evidence="4" key="1">
    <citation type="journal article" date="2023" name="Mol. Phylogenet. Evol.">
        <title>Genome-scale phylogeny and comparative genomics of the fungal order Sordariales.</title>
        <authorList>
            <person name="Hensen N."/>
            <person name="Bonometti L."/>
            <person name="Westerberg I."/>
            <person name="Brannstrom I.O."/>
            <person name="Guillou S."/>
            <person name="Cros-Aarteil S."/>
            <person name="Calhoun S."/>
            <person name="Haridas S."/>
            <person name="Kuo A."/>
            <person name="Mondo S."/>
            <person name="Pangilinan J."/>
            <person name="Riley R."/>
            <person name="LaButti K."/>
            <person name="Andreopoulos B."/>
            <person name="Lipzen A."/>
            <person name="Chen C."/>
            <person name="Yan M."/>
            <person name="Daum C."/>
            <person name="Ng V."/>
            <person name="Clum A."/>
            <person name="Steindorff A."/>
            <person name="Ohm R.A."/>
            <person name="Martin F."/>
            <person name="Silar P."/>
            <person name="Natvig D.O."/>
            <person name="Lalanne C."/>
            <person name="Gautier V."/>
            <person name="Ament-Velasquez S.L."/>
            <person name="Kruys A."/>
            <person name="Hutchinson M.I."/>
            <person name="Powell A.J."/>
            <person name="Barry K."/>
            <person name="Miller A.N."/>
            <person name="Grigoriev I.V."/>
            <person name="Debuchy R."/>
            <person name="Gladieux P."/>
            <person name="Hiltunen Thoren M."/>
            <person name="Johannesson H."/>
        </authorList>
    </citation>
    <scope>NUCLEOTIDE SEQUENCE</scope>
    <source>
        <strain evidence="4">CBS 118394</strain>
    </source>
</reference>
<accession>A0AAE0HX05</accession>
<dbReference type="InterPro" id="IPR008030">
    <property type="entry name" value="NmrA-like"/>
</dbReference>
<organism evidence="4 5">
    <name type="scientific">Apodospora peruviana</name>
    <dbReference type="NCBI Taxonomy" id="516989"/>
    <lineage>
        <taxon>Eukaryota</taxon>
        <taxon>Fungi</taxon>
        <taxon>Dikarya</taxon>
        <taxon>Ascomycota</taxon>
        <taxon>Pezizomycotina</taxon>
        <taxon>Sordariomycetes</taxon>
        <taxon>Sordariomycetidae</taxon>
        <taxon>Sordariales</taxon>
        <taxon>Lasiosphaeriaceae</taxon>
        <taxon>Apodospora</taxon>
    </lineage>
</organism>
<dbReference type="EMBL" id="JAUEDM010000007">
    <property type="protein sequence ID" value="KAK3314127.1"/>
    <property type="molecule type" value="Genomic_DNA"/>
</dbReference>
<dbReference type="InterPro" id="IPR051609">
    <property type="entry name" value="NmrA/Isoflavone_reductase-like"/>
</dbReference>
<keyword evidence="2" id="KW-0560">Oxidoreductase</keyword>
<dbReference type="AlphaFoldDB" id="A0AAE0HX05"/>
<dbReference type="GO" id="GO:0016491">
    <property type="term" value="F:oxidoreductase activity"/>
    <property type="evidence" value="ECO:0007669"/>
    <property type="project" value="UniProtKB-KW"/>
</dbReference>
<keyword evidence="5" id="KW-1185">Reference proteome</keyword>
<dbReference type="PANTHER" id="PTHR47706:SF1">
    <property type="entry name" value="CIPA-LIKE, PUTATIVE (AFU_ORTHOLOGUE AFUA_1G12460)-RELATED"/>
    <property type="match status" value="1"/>
</dbReference>
<dbReference type="SUPFAM" id="SSF51735">
    <property type="entry name" value="NAD(P)-binding Rossmann-fold domains"/>
    <property type="match status" value="1"/>
</dbReference>
<dbReference type="Gene3D" id="3.40.50.720">
    <property type="entry name" value="NAD(P)-binding Rossmann-like Domain"/>
    <property type="match status" value="1"/>
</dbReference>
<evidence type="ECO:0000256" key="1">
    <source>
        <dbReference type="ARBA" id="ARBA00022857"/>
    </source>
</evidence>
<reference evidence="4" key="2">
    <citation type="submission" date="2023-06" db="EMBL/GenBank/DDBJ databases">
        <authorList>
            <consortium name="Lawrence Berkeley National Laboratory"/>
            <person name="Haridas S."/>
            <person name="Hensen N."/>
            <person name="Bonometti L."/>
            <person name="Westerberg I."/>
            <person name="Brannstrom I.O."/>
            <person name="Guillou S."/>
            <person name="Cros-Aarteil S."/>
            <person name="Calhoun S."/>
            <person name="Kuo A."/>
            <person name="Mondo S."/>
            <person name="Pangilinan J."/>
            <person name="Riley R."/>
            <person name="Labutti K."/>
            <person name="Andreopoulos B."/>
            <person name="Lipzen A."/>
            <person name="Chen C."/>
            <person name="Yanf M."/>
            <person name="Daum C."/>
            <person name="Ng V."/>
            <person name="Clum A."/>
            <person name="Steindorff A."/>
            <person name="Ohm R."/>
            <person name="Martin F."/>
            <person name="Silar P."/>
            <person name="Natvig D."/>
            <person name="Lalanne C."/>
            <person name="Gautier V."/>
            <person name="Ament-Velasquez S.L."/>
            <person name="Kruys A."/>
            <person name="Hutchinson M.I."/>
            <person name="Powell A.J."/>
            <person name="Barry K."/>
            <person name="Miller A.N."/>
            <person name="Grigoriev I.V."/>
            <person name="Debuchy R."/>
            <person name="Gladieux P."/>
            <person name="Thoren M.H."/>
            <person name="Johannesson H."/>
        </authorList>
    </citation>
    <scope>NUCLEOTIDE SEQUENCE</scope>
    <source>
        <strain evidence="4">CBS 118394</strain>
    </source>
</reference>
<evidence type="ECO:0000313" key="4">
    <source>
        <dbReference type="EMBL" id="KAK3314127.1"/>
    </source>
</evidence>
<gene>
    <name evidence="4" type="ORF">B0H66DRAFT_371990</name>
</gene>
<evidence type="ECO:0000313" key="5">
    <source>
        <dbReference type="Proteomes" id="UP001283341"/>
    </source>
</evidence>
<name>A0AAE0HX05_9PEZI</name>
<proteinExistence type="predicted"/>
<evidence type="ECO:0000256" key="2">
    <source>
        <dbReference type="ARBA" id="ARBA00023002"/>
    </source>
</evidence>
<evidence type="ECO:0000259" key="3">
    <source>
        <dbReference type="Pfam" id="PF05368"/>
    </source>
</evidence>
<dbReference type="Proteomes" id="UP001283341">
    <property type="component" value="Unassembled WGS sequence"/>
</dbReference>
<dbReference type="InterPro" id="IPR036291">
    <property type="entry name" value="NAD(P)-bd_dom_sf"/>
</dbReference>